<accession>A0A2S7IPY6</accession>
<dbReference type="Pfam" id="PF13378">
    <property type="entry name" value="MR_MLE_C"/>
    <property type="match status" value="1"/>
</dbReference>
<dbReference type="InterPro" id="IPR029065">
    <property type="entry name" value="Enolase_C-like"/>
</dbReference>
<feature type="domain" description="Mandelate racemase/muconate lactonizing enzyme C-terminal" evidence="2">
    <location>
        <begin position="142"/>
        <end position="240"/>
    </location>
</feature>
<dbReference type="GO" id="GO:0009063">
    <property type="term" value="P:amino acid catabolic process"/>
    <property type="evidence" value="ECO:0007669"/>
    <property type="project" value="InterPro"/>
</dbReference>
<organism evidence="3 4">
    <name type="scientific">Siphonobacter curvatus</name>
    <dbReference type="NCBI Taxonomy" id="2094562"/>
    <lineage>
        <taxon>Bacteria</taxon>
        <taxon>Pseudomonadati</taxon>
        <taxon>Bacteroidota</taxon>
        <taxon>Cytophagia</taxon>
        <taxon>Cytophagales</taxon>
        <taxon>Cytophagaceae</taxon>
        <taxon>Siphonobacter</taxon>
    </lineage>
</organism>
<dbReference type="SUPFAM" id="SSF54826">
    <property type="entry name" value="Enolase N-terminal domain-like"/>
    <property type="match status" value="1"/>
</dbReference>
<keyword evidence="4" id="KW-1185">Reference proteome</keyword>
<dbReference type="Gene3D" id="3.20.20.120">
    <property type="entry name" value="Enolase-like C-terminal domain"/>
    <property type="match status" value="1"/>
</dbReference>
<dbReference type="Gene3D" id="3.30.390.10">
    <property type="entry name" value="Enolase-like, N-terminal domain"/>
    <property type="match status" value="1"/>
</dbReference>
<dbReference type="Proteomes" id="UP000239590">
    <property type="component" value="Unassembled WGS sequence"/>
</dbReference>
<dbReference type="SMART" id="SM00922">
    <property type="entry name" value="MR_MLE"/>
    <property type="match status" value="1"/>
</dbReference>
<evidence type="ECO:0000256" key="1">
    <source>
        <dbReference type="ARBA" id="ARBA00022723"/>
    </source>
</evidence>
<dbReference type="EMBL" id="PTRA01000001">
    <property type="protein sequence ID" value="PQA59698.1"/>
    <property type="molecule type" value="Genomic_DNA"/>
</dbReference>
<dbReference type="PANTHER" id="PTHR48073">
    <property type="entry name" value="O-SUCCINYLBENZOATE SYNTHASE-RELATED"/>
    <property type="match status" value="1"/>
</dbReference>
<protein>
    <submittedName>
        <fullName evidence="3">O-succinylbenzoate synthase</fullName>
    </submittedName>
</protein>
<dbReference type="GO" id="GO:0016854">
    <property type="term" value="F:racemase and epimerase activity"/>
    <property type="evidence" value="ECO:0007669"/>
    <property type="project" value="UniProtKB-ARBA"/>
</dbReference>
<evidence type="ECO:0000313" key="4">
    <source>
        <dbReference type="Proteomes" id="UP000239590"/>
    </source>
</evidence>
<dbReference type="PROSITE" id="PS00909">
    <property type="entry name" value="MR_MLE_2"/>
    <property type="match status" value="1"/>
</dbReference>
<dbReference type="PANTHER" id="PTHR48073:SF2">
    <property type="entry name" value="O-SUCCINYLBENZOATE SYNTHASE"/>
    <property type="match status" value="1"/>
</dbReference>
<keyword evidence="1" id="KW-0479">Metal-binding</keyword>
<dbReference type="SFLD" id="SFLDF00009">
    <property type="entry name" value="o-succinylbenzoate_synthase"/>
    <property type="match status" value="1"/>
</dbReference>
<dbReference type="GO" id="GO:0046872">
    <property type="term" value="F:metal ion binding"/>
    <property type="evidence" value="ECO:0007669"/>
    <property type="project" value="UniProtKB-KW"/>
</dbReference>
<dbReference type="RefSeq" id="WP_104711390.1">
    <property type="nucleotide sequence ID" value="NZ_PTRA01000001.1"/>
</dbReference>
<evidence type="ECO:0000313" key="3">
    <source>
        <dbReference type="EMBL" id="PQA59698.1"/>
    </source>
</evidence>
<dbReference type="AlphaFoldDB" id="A0A2S7IPY6"/>
<dbReference type="OrthoDB" id="9766759at2"/>
<gene>
    <name evidence="3" type="ORF">C5O19_08720</name>
</gene>
<name>A0A2S7IPY6_9BACT</name>
<dbReference type="InterPro" id="IPR029017">
    <property type="entry name" value="Enolase-like_N"/>
</dbReference>
<dbReference type="SFLD" id="SFLDS00001">
    <property type="entry name" value="Enolase"/>
    <property type="match status" value="1"/>
</dbReference>
<dbReference type="InterPro" id="IPR013342">
    <property type="entry name" value="Mandelate_racemase_C"/>
</dbReference>
<dbReference type="InterPro" id="IPR018110">
    <property type="entry name" value="Mandel_Rmase/mucon_lact_enz_CS"/>
</dbReference>
<dbReference type="CDD" id="cd03320">
    <property type="entry name" value="OSBS"/>
    <property type="match status" value="1"/>
</dbReference>
<evidence type="ECO:0000259" key="2">
    <source>
        <dbReference type="SMART" id="SM00922"/>
    </source>
</evidence>
<reference evidence="4" key="1">
    <citation type="submission" date="2018-02" db="EMBL/GenBank/DDBJ databases">
        <title>Genome sequencing of Solimonas sp. HR-BB.</title>
        <authorList>
            <person name="Lee Y."/>
            <person name="Jeon C.O."/>
        </authorList>
    </citation>
    <scope>NUCLEOTIDE SEQUENCE [LARGE SCALE GENOMIC DNA]</scope>
    <source>
        <strain evidence="4">HR-U</strain>
    </source>
</reference>
<dbReference type="InterPro" id="IPR036849">
    <property type="entry name" value="Enolase-like_C_sf"/>
</dbReference>
<sequence length="368" mass="41894">MSLKVLVHKHILDFRFAAGTSRGTLTQHTAYYLKVFDDENPYCFGLGEASPLAGLSPDYVNFEATLQKVCQAFNRYDLEVFSWNLDLILNQLVETRYPTIRMGLETALRDLLHEGKRQIFKNSFSESEREIPINGLIWMGDKNWMLQQIDQKLEAGFRTLKMKVGAIDFEQEMECLTSIRKRFSPEAITLRVDANGAWTPEEAQEKLNRLAELSIHSIEQPIKARQPEAMAALCEQSPIPIALDEELIGVYDYMDKMRLLKKIQPTFIILKPTLLGGFTACKEWIEIANRLKIKWWLTSALESNIGLNAIAQFAGEFQNPLPQGLGTGGLYYNNVPSPLSIAQGQLSYNSQQPWDLQLLQQSFTTHTN</sequence>
<comment type="caution">
    <text evidence="3">The sequence shown here is derived from an EMBL/GenBank/DDBJ whole genome shotgun (WGS) entry which is preliminary data.</text>
</comment>
<proteinExistence type="predicted"/>
<dbReference type="SFLD" id="SFLDG00180">
    <property type="entry name" value="muconate_cycloisomerase"/>
    <property type="match status" value="1"/>
</dbReference>
<dbReference type="SUPFAM" id="SSF51604">
    <property type="entry name" value="Enolase C-terminal domain-like"/>
    <property type="match status" value="1"/>
</dbReference>